<feature type="domain" description="Protein kinase" evidence="2">
    <location>
        <begin position="1"/>
        <end position="95"/>
    </location>
</feature>
<evidence type="ECO:0000256" key="1">
    <source>
        <dbReference type="SAM" id="MobiDB-lite"/>
    </source>
</evidence>
<accession>A0AAV7K9D7</accession>
<dbReference type="InterPro" id="IPR001245">
    <property type="entry name" value="Ser-Thr/Tyr_kinase_cat_dom"/>
</dbReference>
<dbReference type="AlphaFoldDB" id="A0AAV7K9D7"/>
<dbReference type="PRINTS" id="PR00109">
    <property type="entry name" value="TYRKINASE"/>
</dbReference>
<dbReference type="GO" id="GO:0043235">
    <property type="term" value="C:receptor complex"/>
    <property type="evidence" value="ECO:0007669"/>
    <property type="project" value="TreeGrafter"/>
</dbReference>
<dbReference type="InterPro" id="IPR020635">
    <property type="entry name" value="Tyr_kinase_cat_dom"/>
</dbReference>
<name>A0AAV7K9D7_9METZ</name>
<dbReference type="InterPro" id="IPR050122">
    <property type="entry name" value="RTK"/>
</dbReference>
<dbReference type="GO" id="GO:0005886">
    <property type="term" value="C:plasma membrane"/>
    <property type="evidence" value="ECO:0007669"/>
    <property type="project" value="TreeGrafter"/>
</dbReference>
<keyword evidence="3" id="KW-0808">Transferase</keyword>
<dbReference type="InterPro" id="IPR000719">
    <property type="entry name" value="Prot_kinase_dom"/>
</dbReference>
<dbReference type="Proteomes" id="UP001165289">
    <property type="component" value="Unassembled WGS sequence"/>
</dbReference>
<dbReference type="SUPFAM" id="SSF56112">
    <property type="entry name" value="Protein kinase-like (PK-like)"/>
    <property type="match status" value="1"/>
</dbReference>
<feature type="compositionally biased region" description="Polar residues" evidence="1">
    <location>
        <begin position="118"/>
        <end position="127"/>
    </location>
</feature>
<keyword evidence="4" id="KW-1185">Reference proteome</keyword>
<evidence type="ECO:0000313" key="4">
    <source>
        <dbReference type="Proteomes" id="UP001165289"/>
    </source>
</evidence>
<dbReference type="PANTHER" id="PTHR24416">
    <property type="entry name" value="TYROSINE-PROTEIN KINASE RECEPTOR"/>
    <property type="match status" value="1"/>
</dbReference>
<dbReference type="SMART" id="SM00219">
    <property type="entry name" value="TyrKc"/>
    <property type="match status" value="1"/>
</dbReference>
<protein>
    <submittedName>
        <fullName evidence="3">Tyrosine-protein kinase SYK</fullName>
    </submittedName>
</protein>
<comment type="caution">
    <text evidence="3">The sequence shown here is derived from an EMBL/GenBank/DDBJ whole genome shotgun (WGS) entry which is preliminary data.</text>
</comment>
<gene>
    <name evidence="3" type="ORF">LOD99_16208</name>
</gene>
<dbReference type="PROSITE" id="PS50011">
    <property type="entry name" value="PROTEIN_KINASE_DOM"/>
    <property type="match status" value="1"/>
</dbReference>
<dbReference type="Gene3D" id="1.10.510.10">
    <property type="entry name" value="Transferase(Phosphotransferase) domain 1"/>
    <property type="match status" value="1"/>
</dbReference>
<dbReference type="GO" id="GO:0007169">
    <property type="term" value="P:cell surface receptor protein tyrosine kinase signaling pathway"/>
    <property type="evidence" value="ECO:0007669"/>
    <property type="project" value="TreeGrafter"/>
</dbReference>
<evidence type="ECO:0000259" key="2">
    <source>
        <dbReference type="PROSITE" id="PS50011"/>
    </source>
</evidence>
<dbReference type="GO" id="GO:0004714">
    <property type="term" value="F:transmembrane receptor protein tyrosine kinase activity"/>
    <property type="evidence" value="ECO:0007669"/>
    <property type="project" value="TreeGrafter"/>
</dbReference>
<dbReference type="InterPro" id="IPR011009">
    <property type="entry name" value="Kinase-like_dom_sf"/>
</dbReference>
<proteinExistence type="predicted"/>
<dbReference type="Pfam" id="PF07714">
    <property type="entry name" value="PK_Tyr_Ser-Thr"/>
    <property type="match status" value="1"/>
</dbReference>
<evidence type="ECO:0000313" key="3">
    <source>
        <dbReference type="EMBL" id="KAI6656906.1"/>
    </source>
</evidence>
<dbReference type="EMBL" id="JAKMXF010000133">
    <property type="protein sequence ID" value="KAI6656906.1"/>
    <property type="molecule type" value="Genomic_DNA"/>
</dbReference>
<dbReference type="GO" id="GO:0005524">
    <property type="term" value="F:ATP binding"/>
    <property type="evidence" value="ECO:0007669"/>
    <property type="project" value="InterPro"/>
</dbReference>
<keyword evidence="3" id="KW-0418">Kinase</keyword>
<organism evidence="3 4">
    <name type="scientific">Oopsacas minuta</name>
    <dbReference type="NCBI Taxonomy" id="111878"/>
    <lineage>
        <taxon>Eukaryota</taxon>
        <taxon>Metazoa</taxon>
        <taxon>Porifera</taxon>
        <taxon>Hexactinellida</taxon>
        <taxon>Hexasterophora</taxon>
        <taxon>Lyssacinosida</taxon>
        <taxon>Leucopsacidae</taxon>
        <taxon>Oopsacas</taxon>
    </lineage>
</organism>
<dbReference type="PANTHER" id="PTHR24416:SF611">
    <property type="entry name" value="TYROSINE-PROTEIN KINASE TRANSMEMBRANE RECEPTOR ROR"/>
    <property type="match status" value="1"/>
</dbReference>
<reference evidence="3 4" key="1">
    <citation type="journal article" date="2023" name="BMC Biol.">
        <title>The compact genome of the sponge Oopsacas minuta (Hexactinellida) is lacking key metazoan core genes.</title>
        <authorList>
            <person name="Santini S."/>
            <person name="Schenkelaars Q."/>
            <person name="Jourda C."/>
            <person name="Duchesne M."/>
            <person name="Belahbib H."/>
            <person name="Rocher C."/>
            <person name="Selva M."/>
            <person name="Riesgo A."/>
            <person name="Vervoort M."/>
            <person name="Leys S.P."/>
            <person name="Kodjabachian L."/>
            <person name="Le Bivic A."/>
            <person name="Borchiellini C."/>
            <person name="Claverie J.M."/>
            <person name="Renard E."/>
        </authorList>
    </citation>
    <scope>NUCLEOTIDE SEQUENCE [LARGE SCALE GENOMIC DNA]</scope>
    <source>
        <strain evidence="3">SPO-2</strain>
    </source>
</reference>
<feature type="region of interest" description="Disordered" evidence="1">
    <location>
        <begin position="112"/>
        <end position="136"/>
    </location>
</feature>
<sequence length="136" mass="15939">MKWYAPECIYYKTFTSKGDVWSFGVAAWEILSYGEKPFKNMSGPDILRLLDNGGRLSCPKSCPYELHSLLMLCWQYEPKDRPTFEEVYLKLNELIPDLSNYITAYQREPPPCFDEPKQPSQIDTSQPGIYYEEKEM</sequence>